<comment type="caution">
    <text evidence="1">The sequence shown here is derived from an EMBL/GenBank/DDBJ whole genome shotgun (WGS) entry which is preliminary data.</text>
</comment>
<protein>
    <recommendedName>
        <fullName evidence="3">SDR family NAD(P)-dependent oxidoreductase</fullName>
    </recommendedName>
</protein>
<dbReference type="Proteomes" id="UP000076512">
    <property type="component" value="Unassembled WGS sequence"/>
</dbReference>
<dbReference type="EMBL" id="LWGR01000007">
    <property type="protein sequence ID" value="KZM72455.1"/>
    <property type="molecule type" value="Genomic_DNA"/>
</dbReference>
<organism evidence="1 2">
    <name type="scientific">Nocardia terpenica</name>
    <dbReference type="NCBI Taxonomy" id="455432"/>
    <lineage>
        <taxon>Bacteria</taxon>
        <taxon>Bacillati</taxon>
        <taxon>Actinomycetota</taxon>
        <taxon>Actinomycetes</taxon>
        <taxon>Mycobacteriales</taxon>
        <taxon>Nocardiaceae</taxon>
        <taxon>Nocardia</taxon>
    </lineage>
</organism>
<proteinExistence type="predicted"/>
<dbReference type="InterPro" id="IPR002347">
    <property type="entry name" value="SDR_fam"/>
</dbReference>
<evidence type="ECO:0000313" key="1">
    <source>
        <dbReference type="EMBL" id="KZM72455.1"/>
    </source>
</evidence>
<dbReference type="SUPFAM" id="SSF51735">
    <property type="entry name" value="NAD(P)-binding Rossmann-fold domains"/>
    <property type="match status" value="1"/>
</dbReference>
<dbReference type="STRING" id="455432.AWN90_26950"/>
<evidence type="ECO:0000313" key="2">
    <source>
        <dbReference type="Proteomes" id="UP000076512"/>
    </source>
</evidence>
<evidence type="ECO:0008006" key="3">
    <source>
        <dbReference type="Google" id="ProtNLM"/>
    </source>
</evidence>
<accession>A0A164LIQ0</accession>
<dbReference type="InterPro" id="IPR036291">
    <property type="entry name" value="NAD(P)-bd_dom_sf"/>
</dbReference>
<reference evidence="1 2" key="1">
    <citation type="submission" date="2016-04" db="EMBL/GenBank/DDBJ databases">
        <authorList>
            <person name="Evans L.H."/>
            <person name="Alamgir A."/>
            <person name="Owens N."/>
            <person name="Weber N.D."/>
            <person name="Virtaneva K."/>
            <person name="Barbian K."/>
            <person name="Babar A."/>
            <person name="Rosenke K."/>
        </authorList>
    </citation>
    <scope>NUCLEOTIDE SEQUENCE [LARGE SCALE GENOMIC DNA]</scope>
    <source>
        <strain evidence="1 2">IFM 0406</strain>
    </source>
</reference>
<dbReference type="PRINTS" id="PR00081">
    <property type="entry name" value="GDHRDH"/>
</dbReference>
<gene>
    <name evidence="1" type="ORF">AWN90_26950</name>
</gene>
<dbReference type="Gene3D" id="3.40.50.720">
    <property type="entry name" value="NAD(P)-binding Rossmann-like Domain"/>
    <property type="match status" value="1"/>
</dbReference>
<keyword evidence="2" id="KW-1185">Reference proteome</keyword>
<name>A0A164LIQ0_9NOCA</name>
<sequence>MNQSKTVLVTEASGGIGEAVAAHLAGAGHHVVAAARERTGRVDVLINNAGVMPLRVQPGSANHRYRPPLGQNTS</sequence>
<dbReference type="RefSeq" id="WP_067588379.1">
    <property type="nucleotide sequence ID" value="NZ_JABMCZ010000005.1"/>
</dbReference>
<dbReference type="AlphaFoldDB" id="A0A164LIQ0"/>